<evidence type="ECO:0000259" key="8">
    <source>
        <dbReference type="Pfam" id="PF00884"/>
    </source>
</evidence>
<organism evidence="9 10">
    <name type="scientific">Agaribacter flavus</name>
    <dbReference type="NCBI Taxonomy" id="1902781"/>
    <lineage>
        <taxon>Bacteria</taxon>
        <taxon>Pseudomonadati</taxon>
        <taxon>Pseudomonadota</taxon>
        <taxon>Gammaproteobacteria</taxon>
        <taxon>Alteromonadales</taxon>
        <taxon>Alteromonadaceae</taxon>
        <taxon>Agaribacter</taxon>
    </lineage>
</organism>
<name>A0ABV7FP90_9ALTE</name>
<dbReference type="Proteomes" id="UP001595478">
    <property type="component" value="Unassembled WGS sequence"/>
</dbReference>
<evidence type="ECO:0000256" key="7">
    <source>
        <dbReference type="SAM" id="SignalP"/>
    </source>
</evidence>
<feature type="signal peptide" evidence="7">
    <location>
        <begin position="1"/>
        <end position="27"/>
    </location>
</feature>
<sequence>MNNKLLPPHLTKLVAVFLMLSSLLACGQKQSEQSTAISVLPEKEAQSKEKSKPNFVFIFADDQSPFAVGAYGNSHIHTPNIDNLAARGVKFNNAYNMGAWNGAVCMASRAMLNTGLSVWDAHAVDKNVRAGKSFEATWSMLLEEAGYDTYLTGKWHVAAPAGEVFQHVANVRPGMPDDGWYHDVQVAKFEAFYSGESEAKDWREFMPIGYNRPLDENDTSWSPTDPKFGGFWEGGKHWSEVLTDDALHFIQQAKDSQNPFFMYLAFNAPHDPRQAPQSYIDMYPVADMPIPANFSEDYADKAYIGNGPELRDAALAPFPRTEYATKVNLQEYYAIITHLDDQVGKIVSTLEAAGLMDNTYIIYTADHGLAVGEHGLFGKQNMYEHSVRAPFIFLGPNIPSNMSSDIDIYLQDAMATTLELAGVEKPERVFFNSLVGIAKGERKESYYPAIYGAYIDNQRMIKEDDYKLIVYPEAKRLKLFNLADDPMEMRDLSSLPEYEPRIKSMFQALLRLQKEMKDPLDISALSP</sequence>
<dbReference type="Pfam" id="PF00884">
    <property type="entry name" value="Sulfatase"/>
    <property type="match status" value="1"/>
</dbReference>
<keyword evidence="4 7" id="KW-0732">Signal</keyword>
<evidence type="ECO:0000256" key="4">
    <source>
        <dbReference type="ARBA" id="ARBA00022729"/>
    </source>
</evidence>
<keyword evidence="6" id="KW-0106">Calcium</keyword>
<reference evidence="10" key="1">
    <citation type="journal article" date="2019" name="Int. J. Syst. Evol. Microbiol.">
        <title>The Global Catalogue of Microorganisms (GCM) 10K type strain sequencing project: providing services to taxonomists for standard genome sequencing and annotation.</title>
        <authorList>
            <consortium name="The Broad Institute Genomics Platform"/>
            <consortium name="The Broad Institute Genome Sequencing Center for Infectious Disease"/>
            <person name="Wu L."/>
            <person name="Ma J."/>
        </authorList>
    </citation>
    <scope>NUCLEOTIDE SEQUENCE [LARGE SCALE GENOMIC DNA]</scope>
    <source>
        <strain evidence="10">KCTC 52473</strain>
    </source>
</reference>
<keyword evidence="10" id="KW-1185">Reference proteome</keyword>
<dbReference type="InterPro" id="IPR000917">
    <property type="entry name" value="Sulfatase_N"/>
</dbReference>
<protein>
    <submittedName>
        <fullName evidence="9">Sulfatase-like hydrolase/transferase</fullName>
    </submittedName>
</protein>
<evidence type="ECO:0000313" key="9">
    <source>
        <dbReference type="EMBL" id="MFC3120745.1"/>
    </source>
</evidence>
<proteinExistence type="inferred from homology"/>
<evidence type="ECO:0000256" key="1">
    <source>
        <dbReference type="ARBA" id="ARBA00001913"/>
    </source>
</evidence>
<evidence type="ECO:0000256" key="5">
    <source>
        <dbReference type="ARBA" id="ARBA00022801"/>
    </source>
</evidence>
<gene>
    <name evidence="9" type="ORF">ACFOHL_03860</name>
</gene>
<comment type="caution">
    <text evidence="9">The sequence shown here is derived from an EMBL/GenBank/DDBJ whole genome shotgun (WGS) entry which is preliminary data.</text>
</comment>
<dbReference type="PANTHER" id="PTHR42693:SF42">
    <property type="entry name" value="ARYLSULFATASE G"/>
    <property type="match status" value="1"/>
</dbReference>
<dbReference type="InterPro" id="IPR050738">
    <property type="entry name" value="Sulfatase"/>
</dbReference>
<evidence type="ECO:0000313" key="10">
    <source>
        <dbReference type="Proteomes" id="UP001595478"/>
    </source>
</evidence>
<evidence type="ECO:0000256" key="6">
    <source>
        <dbReference type="ARBA" id="ARBA00022837"/>
    </source>
</evidence>
<dbReference type="PANTHER" id="PTHR42693">
    <property type="entry name" value="ARYLSULFATASE FAMILY MEMBER"/>
    <property type="match status" value="1"/>
</dbReference>
<keyword evidence="5" id="KW-0378">Hydrolase</keyword>
<dbReference type="RefSeq" id="WP_376918875.1">
    <property type="nucleotide sequence ID" value="NZ_JBHRSW010000005.1"/>
</dbReference>
<comment type="cofactor">
    <cofactor evidence="1">
        <name>Ca(2+)</name>
        <dbReference type="ChEBI" id="CHEBI:29108"/>
    </cofactor>
</comment>
<dbReference type="SUPFAM" id="SSF53649">
    <property type="entry name" value="Alkaline phosphatase-like"/>
    <property type="match status" value="1"/>
</dbReference>
<dbReference type="EMBL" id="JBHRSW010000005">
    <property type="protein sequence ID" value="MFC3120745.1"/>
    <property type="molecule type" value="Genomic_DNA"/>
</dbReference>
<keyword evidence="3" id="KW-0479">Metal-binding</keyword>
<dbReference type="Gene3D" id="3.40.720.10">
    <property type="entry name" value="Alkaline Phosphatase, subunit A"/>
    <property type="match status" value="1"/>
</dbReference>
<feature type="chain" id="PRO_5045061778" evidence="7">
    <location>
        <begin position="28"/>
        <end position="527"/>
    </location>
</feature>
<feature type="domain" description="Sulfatase N-terminal" evidence="8">
    <location>
        <begin position="53"/>
        <end position="423"/>
    </location>
</feature>
<evidence type="ECO:0000256" key="2">
    <source>
        <dbReference type="ARBA" id="ARBA00008779"/>
    </source>
</evidence>
<evidence type="ECO:0000256" key="3">
    <source>
        <dbReference type="ARBA" id="ARBA00022723"/>
    </source>
</evidence>
<accession>A0ABV7FP90</accession>
<comment type="similarity">
    <text evidence="2">Belongs to the sulfatase family.</text>
</comment>
<dbReference type="InterPro" id="IPR017850">
    <property type="entry name" value="Alkaline_phosphatase_core_sf"/>
</dbReference>
<dbReference type="CDD" id="cd16155">
    <property type="entry name" value="sulfatase_like"/>
    <property type="match status" value="1"/>
</dbReference>
<dbReference type="PROSITE" id="PS51257">
    <property type="entry name" value="PROKAR_LIPOPROTEIN"/>
    <property type="match status" value="1"/>
</dbReference>